<evidence type="ECO:0000256" key="1">
    <source>
        <dbReference type="ARBA" id="ARBA00008950"/>
    </source>
</evidence>
<protein>
    <submittedName>
        <fullName evidence="3">Metallophosphoesterase family protein</fullName>
    </submittedName>
</protein>
<dbReference type="InterPro" id="IPR024654">
    <property type="entry name" value="Calcineurin-like_PHP_lpxH"/>
</dbReference>
<dbReference type="Gene3D" id="3.60.21.10">
    <property type="match status" value="1"/>
</dbReference>
<reference evidence="3" key="2">
    <citation type="journal article" date="2021" name="PeerJ">
        <title>Extensive microbial diversity within the chicken gut microbiome revealed by metagenomics and culture.</title>
        <authorList>
            <person name="Gilroy R."/>
            <person name="Ravi A."/>
            <person name="Getino M."/>
            <person name="Pursley I."/>
            <person name="Horton D.L."/>
            <person name="Alikhan N.F."/>
            <person name="Baker D."/>
            <person name="Gharbi K."/>
            <person name="Hall N."/>
            <person name="Watson M."/>
            <person name="Adriaenssens E.M."/>
            <person name="Foster-Nyarko E."/>
            <person name="Jarju S."/>
            <person name="Secka A."/>
            <person name="Antonio M."/>
            <person name="Oren A."/>
            <person name="Chaudhuri R.R."/>
            <person name="La Ragione R."/>
            <person name="Hildebrand F."/>
            <person name="Pallen M.J."/>
        </authorList>
    </citation>
    <scope>NUCLEOTIDE SEQUENCE</scope>
    <source>
        <strain evidence="3">ChiSjej4B22-9803</strain>
    </source>
</reference>
<comment type="similarity">
    <text evidence="1">Belongs to the metallophosphoesterase superfamily. YfcE family.</text>
</comment>
<comment type="caution">
    <text evidence="3">The sequence shown here is derived from an EMBL/GenBank/DDBJ whole genome shotgun (WGS) entry which is preliminary data.</text>
</comment>
<dbReference type="Proteomes" id="UP000824111">
    <property type="component" value="Unassembled WGS sequence"/>
</dbReference>
<gene>
    <name evidence="3" type="ORF">IAB04_00035</name>
</gene>
<evidence type="ECO:0000313" key="4">
    <source>
        <dbReference type="Proteomes" id="UP000824111"/>
    </source>
</evidence>
<name>A0A9D1LTN8_9FIRM</name>
<organism evidence="3 4">
    <name type="scientific">Candidatus Avimonoglobus intestinipullorum</name>
    <dbReference type="NCBI Taxonomy" id="2840699"/>
    <lineage>
        <taxon>Bacteria</taxon>
        <taxon>Bacillati</taxon>
        <taxon>Bacillota</taxon>
        <taxon>Clostridia</taxon>
        <taxon>Eubacteriales</taxon>
        <taxon>Candidatus Avimonoglobus</taxon>
    </lineage>
</organism>
<sequence length="107" mass="11673">MRILVFSDTHGDISGCTHLLRTILGVDMVLHAGDHAGDAKALAALFPEIPVEYVRGNCDGDVTELEKVVEVCGKQIFLTHGHLYHVKTDCEYSTLASKTKAEGYDLT</sequence>
<dbReference type="EMBL" id="DVND01000002">
    <property type="protein sequence ID" value="HIU47730.1"/>
    <property type="molecule type" value="Genomic_DNA"/>
</dbReference>
<feature type="non-terminal residue" evidence="3">
    <location>
        <position position="107"/>
    </location>
</feature>
<dbReference type="SUPFAM" id="SSF56300">
    <property type="entry name" value="Metallo-dependent phosphatases"/>
    <property type="match status" value="1"/>
</dbReference>
<feature type="domain" description="Calcineurin-like phosphoesterase" evidence="2">
    <location>
        <begin position="1"/>
        <end position="95"/>
    </location>
</feature>
<evidence type="ECO:0000313" key="3">
    <source>
        <dbReference type="EMBL" id="HIU47730.1"/>
    </source>
</evidence>
<proteinExistence type="inferred from homology"/>
<evidence type="ECO:0000259" key="2">
    <source>
        <dbReference type="Pfam" id="PF12850"/>
    </source>
</evidence>
<dbReference type="AlphaFoldDB" id="A0A9D1LTN8"/>
<dbReference type="InterPro" id="IPR029052">
    <property type="entry name" value="Metallo-depent_PP-like"/>
</dbReference>
<reference evidence="3" key="1">
    <citation type="submission" date="2020-10" db="EMBL/GenBank/DDBJ databases">
        <authorList>
            <person name="Gilroy R."/>
        </authorList>
    </citation>
    <scope>NUCLEOTIDE SEQUENCE</scope>
    <source>
        <strain evidence="3">ChiSjej4B22-9803</strain>
    </source>
</reference>
<dbReference type="Pfam" id="PF12850">
    <property type="entry name" value="Metallophos_2"/>
    <property type="match status" value="1"/>
</dbReference>
<accession>A0A9D1LTN8</accession>